<organism evidence="1 2">
    <name type="scientific">Bradyrhizobium sacchari</name>
    <dbReference type="NCBI Taxonomy" id="1399419"/>
    <lineage>
        <taxon>Bacteria</taxon>
        <taxon>Pseudomonadati</taxon>
        <taxon>Pseudomonadota</taxon>
        <taxon>Alphaproteobacteria</taxon>
        <taxon>Hyphomicrobiales</taxon>
        <taxon>Nitrobacteraceae</taxon>
        <taxon>Bradyrhizobium</taxon>
    </lineage>
</organism>
<keyword evidence="2" id="KW-1185">Reference proteome</keyword>
<sequence>MVRVFNGKVEAEIREDWLSARNPFRLQIAAYRLLA</sequence>
<comment type="caution">
    <text evidence="1">The sequence shown here is derived from an EMBL/GenBank/DDBJ whole genome shotgun (WGS) entry which is preliminary data.</text>
</comment>
<proteinExistence type="predicted"/>
<name>A0A560JMB7_9BRAD</name>
<protein>
    <submittedName>
        <fullName evidence="1">Uncharacterized protein</fullName>
    </submittedName>
</protein>
<accession>A0A560JMB7</accession>
<dbReference type="Proteomes" id="UP000315914">
    <property type="component" value="Unassembled WGS sequence"/>
</dbReference>
<evidence type="ECO:0000313" key="1">
    <source>
        <dbReference type="EMBL" id="TWB72308.1"/>
    </source>
</evidence>
<evidence type="ECO:0000313" key="2">
    <source>
        <dbReference type="Proteomes" id="UP000315914"/>
    </source>
</evidence>
<gene>
    <name evidence="1" type="ORF">FBZ95_10623</name>
</gene>
<reference evidence="1 2" key="1">
    <citation type="submission" date="2019-06" db="EMBL/GenBank/DDBJ databases">
        <title>Genomic Encyclopedia of Type Strains, Phase IV (KMG-V): Genome sequencing to study the core and pangenomes of soil and plant-associated prokaryotes.</title>
        <authorList>
            <person name="Whitman W."/>
        </authorList>
    </citation>
    <scope>NUCLEOTIDE SEQUENCE [LARGE SCALE GENOMIC DNA]</scope>
    <source>
        <strain evidence="1 2">BR 10556</strain>
    </source>
</reference>
<dbReference type="EMBL" id="VITW01000006">
    <property type="protein sequence ID" value="TWB72308.1"/>
    <property type="molecule type" value="Genomic_DNA"/>
</dbReference>
<dbReference type="AlphaFoldDB" id="A0A560JMB7"/>